<name>A0A1I1AND0_9FIRM</name>
<gene>
    <name evidence="1" type="ORF">SAMN05216249_13412</name>
</gene>
<keyword evidence="2" id="KW-1185">Reference proteome</keyword>
<reference evidence="1 2" key="1">
    <citation type="submission" date="2016-10" db="EMBL/GenBank/DDBJ databases">
        <authorList>
            <person name="de Groot N.N."/>
        </authorList>
    </citation>
    <scope>NUCLEOTIDE SEQUENCE [LARGE SCALE GENOMIC DNA]</scope>
    <source>
        <strain evidence="1 2">DSM 5522</strain>
    </source>
</reference>
<protein>
    <submittedName>
        <fullName evidence="1">Uncharacterized protein</fullName>
    </submittedName>
</protein>
<proteinExistence type="predicted"/>
<dbReference type="Proteomes" id="UP000198838">
    <property type="component" value="Unassembled WGS sequence"/>
</dbReference>
<evidence type="ECO:0000313" key="1">
    <source>
        <dbReference type="EMBL" id="SFB39531.1"/>
    </source>
</evidence>
<evidence type="ECO:0000313" key="2">
    <source>
        <dbReference type="Proteomes" id="UP000198838"/>
    </source>
</evidence>
<sequence length="92" mass="9821">MNKKGLRLMGLVLAGFVSVNSTVNFGSITVKAESAELEAVVEEITVENSKAAVTPGTLGGMLEASDISDISNWQSGNYKHNTLEYNPNANYL</sequence>
<dbReference type="EMBL" id="FOJY01000034">
    <property type="protein sequence ID" value="SFB39531.1"/>
    <property type="molecule type" value="Genomic_DNA"/>
</dbReference>
<organism evidence="1 2">
    <name type="scientific">Acetitomaculum ruminis DSM 5522</name>
    <dbReference type="NCBI Taxonomy" id="1120918"/>
    <lineage>
        <taxon>Bacteria</taxon>
        <taxon>Bacillati</taxon>
        <taxon>Bacillota</taxon>
        <taxon>Clostridia</taxon>
        <taxon>Lachnospirales</taxon>
        <taxon>Lachnospiraceae</taxon>
        <taxon>Acetitomaculum</taxon>
    </lineage>
</organism>
<dbReference type="RefSeq" id="WP_143088318.1">
    <property type="nucleotide sequence ID" value="NZ_FOJY01000034.1"/>
</dbReference>
<dbReference type="AlphaFoldDB" id="A0A1I1AND0"/>
<accession>A0A1I1AND0</accession>
<feature type="non-terminal residue" evidence="1">
    <location>
        <position position="92"/>
    </location>
</feature>